<dbReference type="AlphaFoldDB" id="A0A225V1C1"/>
<dbReference type="EMBL" id="NBNE01008922">
    <property type="protein sequence ID" value="OWY98953.1"/>
    <property type="molecule type" value="Genomic_DNA"/>
</dbReference>
<accession>A0A225V1C1</accession>
<keyword evidence="1" id="KW-0812">Transmembrane</keyword>
<feature type="transmembrane region" description="Helical" evidence="1">
    <location>
        <begin position="83"/>
        <end position="102"/>
    </location>
</feature>
<name>A0A225V1C1_9STRA</name>
<gene>
    <name evidence="2" type="ORF">PHMEG_00030142</name>
</gene>
<keyword evidence="1" id="KW-0472">Membrane</keyword>
<evidence type="ECO:0000313" key="3">
    <source>
        <dbReference type="Proteomes" id="UP000198211"/>
    </source>
</evidence>
<keyword evidence="1" id="KW-1133">Transmembrane helix</keyword>
<evidence type="ECO:0000256" key="1">
    <source>
        <dbReference type="SAM" id="Phobius"/>
    </source>
</evidence>
<dbReference type="OrthoDB" id="121186at2759"/>
<sequence length="107" mass="12070">MRRQRGRMEEKEAQWVRGYIKAQRAWKARTGFSIDEFHIPGSTAHRVTKSLGTGKKRLRKVGTRHQEEAGVSLLAEVTRLETILLLAAIVCVSLSVGVHFFGPISRN</sequence>
<dbReference type="Proteomes" id="UP000198211">
    <property type="component" value="Unassembled WGS sequence"/>
</dbReference>
<reference evidence="3" key="1">
    <citation type="submission" date="2017-03" db="EMBL/GenBank/DDBJ databases">
        <title>Phytopthora megakarya and P. palmivora, two closely related causual agents of cacao black pod achieved similar genome size and gene model numbers by different mechanisms.</title>
        <authorList>
            <person name="Ali S."/>
            <person name="Shao J."/>
            <person name="Larry D.J."/>
            <person name="Kronmiller B."/>
            <person name="Shen D."/>
            <person name="Strem M.D."/>
            <person name="Melnick R.L."/>
            <person name="Guiltinan M.J."/>
            <person name="Tyler B.M."/>
            <person name="Meinhardt L.W."/>
            <person name="Bailey B.A."/>
        </authorList>
    </citation>
    <scope>NUCLEOTIDE SEQUENCE [LARGE SCALE GENOMIC DNA]</scope>
    <source>
        <strain evidence="3">zdho120</strain>
    </source>
</reference>
<organism evidence="2 3">
    <name type="scientific">Phytophthora megakarya</name>
    <dbReference type="NCBI Taxonomy" id="4795"/>
    <lineage>
        <taxon>Eukaryota</taxon>
        <taxon>Sar</taxon>
        <taxon>Stramenopiles</taxon>
        <taxon>Oomycota</taxon>
        <taxon>Peronosporomycetes</taxon>
        <taxon>Peronosporales</taxon>
        <taxon>Peronosporaceae</taxon>
        <taxon>Phytophthora</taxon>
    </lineage>
</organism>
<keyword evidence="3" id="KW-1185">Reference proteome</keyword>
<evidence type="ECO:0000313" key="2">
    <source>
        <dbReference type="EMBL" id="OWY98953.1"/>
    </source>
</evidence>
<protein>
    <submittedName>
        <fullName evidence="2">Uncharacterized protein</fullName>
    </submittedName>
</protein>
<comment type="caution">
    <text evidence="2">The sequence shown here is derived from an EMBL/GenBank/DDBJ whole genome shotgun (WGS) entry which is preliminary data.</text>
</comment>
<proteinExistence type="predicted"/>